<reference evidence="1 2" key="1">
    <citation type="submission" date="2017-02" db="EMBL/GenBank/DDBJ databases">
        <authorList>
            <person name="Peterson S.W."/>
        </authorList>
    </citation>
    <scope>NUCLEOTIDE SEQUENCE [LARGE SCALE GENOMIC DNA]</scope>
    <source>
        <strain evidence="1 2">DSM 18034</strain>
    </source>
</reference>
<name>A0A1T4VLK4_9BACT</name>
<dbReference type="STRING" id="1121442.SAMN02745702_00550"/>
<evidence type="ECO:0000313" key="1">
    <source>
        <dbReference type="EMBL" id="SKA65461.1"/>
    </source>
</evidence>
<protein>
    <submittedName>
        <fullName evidence="1">Uncharacterized protein</fullName>
    </submittedName>
</protein>
<dbReference type="EMBL" id="FUYA01000001">
    <property type="protein sequence ID" value="SKA65461.1"/>
    <property type="molecule type" value="Genomic_DNA"/>
</dbReference>
<proteinExistence type="predicted"/>
<keyword evidence="2" id="KW-1185">Reference proteome</keyword>
<gene>
    <name evidence="1" type="ORF">SAMN02745702_00550</name>
</gene>
<accession>A0A1T4VLK4</accession>
<organism evidence="1 2">
    <name type="scientific">Desulfobaculum bizertense DSM 18034</name>
    <dbReference type="NCBI Taxonomy" id="1121442"/>
    <lineage>
        <taxon>Bacteria</taxon>
        <taxon>Pseudomonadati</taxon>
        <taxon>Thermodesulfobacteriota</taxon>
        <taxon>Desulfovibrionia</taxon>
        <taxon>Desulfovibrionales</taxon>
        <taxon>Desulfovibrionaceae</taxon>
        <taxon>Desulfobaculum</taxon>
    </lineage>
</organism>
<sequence length="80" mass="9465">MVQWLDHMQEDSSRDFLLFYCGKNSERDGEGYSGFGLFAQCHTQCGRVFLQKEEKQLYTTLFSDAYLRRFNMCEPVLNCM</sequence>
<evidence type="ECO:0000313" key="2">
    <source>
        <dbReference type="Proteomes" id="UP000189733"/>
    </source>
</evidence>
<dbReference type="AlphaFoldDB" id="A0A1T4VLK4"/>
<dbReference type="Proteomes" id="UP000189733">
    <property type="component" value="Unassembled WGS sequence"/>
</dbReference>